<dbReference type="RefSeq" id="WP_065913643.1">
    <property type="nucleotide sequence ID" value="NZ_CP016793.1"/>
</dbReference>
<keyword evidence="1" id="KW-1133">Transmembrane helix</keyword>
<feature type="transmembrane region" description="Helical" evidence="1">
    <location>
        <begin position="30"/>
        <end position="54"/>
    </location>
</feature>
<protein>
    <submittedName>
        <fullName evidence="2">Uncharacterized protein</fullName>
    </submittedName>
</protein>
<dbReference type="STRING" id="1586287.BBK82_03215"/>
<name>A0A1B2HBX6_9PSEU</name>
<evidence type="ECO:0000313" key="3">
    <source>
        <dbReference type="Proteomes" id="UP000093053"/>
    </source>
</evidence>
<keyword evidence="1" id="KW-0472">Membrane</keyword>
<proteinExistence type="predicted"/>
<sequence length="220" mass="24422">MLTNAAIELAFQQPPSTVDFLWWSWPTDEFAAWGQWAGGVGSIAAVIVALAVLVRDRRRAETERIERERETARAELEHRFDQARTVVGGLAMLLGDIPGSTTRFPGIKIVNHGARPILEVDLEAVTFTHRDGTVFDDFAVGTPEYFRQRQVRGARRFADVLGPQGEAVQHHLNFAGTPERMRLEEGVVEVTFTFLDIDGYRWRRVGGRAPALVEGAGPAA</sequence>
<dbReference type="EMBL" id="CP016793">
    <property type="protein sequence ID" value="ANZ35227.1"/>
    <property type="molecule type" value="Genomic_DNA"/>
</dbReference>
<keyword evidence="3" id="KW-1185">Reference proteome</keyword>
<evidence type="ECO:0000313" key="2">
    <source>
        <dbReference type="EMBL" id="ANZ35227.1"/>
    </source>
</evidence>
<reference evidence="2 3" key="1">
    <citation type="submission" date="2016-07" db="EMBL/GenBank/DDBJ databases">
        <title>Complete genome sequence of the Lentzea guizhouensis DHS C013.</title>
        <authorList>
            <person name="Cao C."/>
        </authorList>
    </citation>
    <scope>NUCLEOTIDE SEQUENCE [LARGE SCALE GENOMIC DNA]</scope>
    <source>
        <strain evidence="2 3">DHS C013</strain>
    </source>
</reference>
<evidence type="ECO:0000256" key="1">
    <source>
        <dbReference type="SAM" id="Phobius"/>
    </source>
</evidence>
<accession>A0A1B2HBX6</accession>
<keyword evidence="1" id="KW-0812">Transmembrane</keyword>
<dbReference type="KEGG" id="led:BBK82_03215"/>
<gene>
    <name evidence="2" type="ORF">BBK82_03215</name>
</gene>
<dbReference type="OrthoDB" id="5195439at2"/>
<organism evidence="2 3">
    <name type="scientific">Lentzea guizhouensis</name>
    <dbReference type="NCBI Taxonomy" id="1586287"/>
    <lineage>
        <taxon>Bacteria</taxon>
        <taxon>Bacillati</taxon>
        <taxon>Actinomycetota</taxon>
        <taxon>Actinomycetes</taxon>
        <taxon>Pseudonocardiales</taxon>
        <taxon>Pseudonocardiaceae</taxon>
        <taxon>Lentzea</taxon>
    </lineage>
</organism>
<dbReference type="AlphaFoldDB" id="A0A1B2HBX6"/>
<dbReference type="Proteomes" id="UP000093053">
    <property type="component" value="Chromosome"/>
</dbReference>